<feature type="compositionally biased region" description="Polar residues" evidence="1">
    <location>
        <begin position="838"/>
        <end position="857"/>
    </location>
</feature>
<feature type="region of interest" description="Disordered" evidence="1">
    <location>
        <begin position="1"/>
        <end position="21"/>
    </location>
</feature>
<feature type="compositionally biased region" description="Basic and acidic residues" evidence="1">
    <location>
        <begin position="750"/>
        <end position="760"/>
    </location>
</feature>
<proteinExistence type="predicted"/>
<feature type="compositionally biased region" description="Basic and acidic residues" evidence="1">
    <location>
        <begin position="684"/>
        <end position="694"/>
    </location>
</feature>
<feature type="compositionally biased region" description="Basic and acidic residues" evidence="1">
    <location>
        <begin position="467"/>
        <end position="478"/>
    </location>
</feature>
<feature type="compositionally biased region" description="Polar residues" evidence="1">
    <location>
        <begin position="74"/>
        <end position="94"/>
    </location>
</feature>
<feature type="region of interest" description="Disordered" evidence="1">
    <location>
        <begin position="898"/>
        <end position="926"/>
    </location>
</feature>
<accession>A0A433TMU7</accession>
<comment type="caution">
    <text evidence="2">The sequence shown here is derived from an EMBL/GenBank/DDBJ whole genome shotgun (WGS) entry which is preliminary data.</text>
</comment>
<evidence type="ECO:0000313" key="3">
    <source>
        <dbReference type="Proteomes" id="UP000271974"/>
    </source>
</evidence>
<evidence type="ECO:0000313" key="2">
    <source>
        <dbReference type="EMBL" id="RUS82895.1"/>
    </source>
</evidence>
<protein>
    <submittedName>
        <fullName evidence="2">Uncharacterized protein</fullName>
    </submittedName>
</protein>
<feature type="compositionally biased region" description="Basic and acidic residues" evidence="1">
    <location>
        <begin position="166"/>
        <end position="175"/>
    </location>
</feature>
<feature type="compositionally biased region" description="Polar residues" evidence="1">
    <location>
        <begin position="149"/>
        <end position="164"/>
    </location>
</feature>
<feature type="compositionally biased region" description="Basic residues" evidence="1">
    <location>
        <begin position="455"/>
        <end position="466"/>
    </location>
</feature>
<feature type="compositionally biased region" description="Acidic residues" evidence="1">
    <location>
        <begin position="437"/>
        <end position="449"/>
    </location>
</feature>
<organism evidence="2 3">
    <name type="scientific">Elysia chlorotica</name>
    <name type="common">Eastern emerald elysia</name>
    <name type="synonym">Sea slug</name>
    <dbReference type="NCBI Taxonomy" id="188477"/>
    <lineage>
        <taxon>Eukaryota</taxon>
        <taxon>Metazoa</taxon>
        <taxon>Spiralia</taxon>
        <taxon>Lophotrochozoa</taxon>
        <taxon>Mollusca</taxon>
        <taxon>Gastropoda</taxon>
        <taxon>Heterobranchia</taxon>
        <taxon>Euthyneura</taxon>
        <taxon>Panpulmonata</taxon>
        <taxon>Sacoglossa</taxon>
        <taxon>Placobranchoidea</taxon>
        <taxon>Plakobranchidae</taxon>
        <taxon>Elysia</taxon>
    </lineage>
</organism>
<dbReference type="OrthoDB" id="6774504at2759"/>
<feature type="region of interest" description="Disordered" evidence="1">
    <location>
        <begin position="747"/>
        <end position="869"/>
    </location>
</feature>
<feature type="compositionally biased region" description="Polar residues" evidence="1">
    <location>
        <begin position="761"/>
        <end position="772"/>
    </location>
</feature>
<feature type="compositionally biased region" description="Basic and acidic residues" evidence="1">
    <location>
        <begin position="632"/>
        <end position="643"/>
    </location>
</feature>
<feature type="compositionally biased region" description="Basic and acidic residues" evidence="1">
    <location>
        <begin position="136"/>
        <end position="147"/>
    </location>
</feature>
<sequence length="926" mass="104057">MGDRIGRKGRLLGKRGPDIDRLDDDAKKRLLEISGIYDDDLEADERDGLVKVLLESNPDFLKEEENKVRVSDGRGQQCTESLASKATSSFNGNDGNEEDDATQPPDEGLMNNDTDTDDEEKHSDHQQEVFESDEDVIIKEADCDKHTSHFSTQAKPQAPFNGTLQLKEKTQKYESPEDVEETDYLSDSSPKQDEETQIYNPPIVLDTQRFDKSVDAGPDIIIPESPEDNREEGSLNDKRFLREDVCVSQQLLPNSVNSNDSKFLLQALNPLWSALHTGDTDVDKNCYTQVVKLMFDLYRRRVCREQKRLTKSLSWGDPVAVGPHFEGCLRSKVVKKAQPLLETGELCSRKNRLLRSHRNNILNSRSTEDPYVLNSFDKDEKDNSDEDFQSSSHAAVYLRKNIWDDEHGACNLTIEGSSRRSARLCSKKIAQSRASESEESDVNETEEWVPEQKKSNRKNLHLKKNGPKREQQKSDKVEGSNGVKKKQAEKVFTNFTNVDEDVAVNQSKETASFKGSISIGQKSTPLKIHLDGVKLKSKADVNDSPQPLKKKYLFESESDDDVSQQQSDLCSKAVEPNSCHDAKKVSEFIVLSDSDQSNDAVKAEQNLAKSSNSFVISRKMEKVPNNTGPEKSSVEKGMEEKPRPIRTKFQMRSDKDQGDSLCKKDGTDKPLKESFSKKSKGNKVSREIPPHDEQLEFSVGKKGLIKDCGSDEISWSQSSSNSLLDTNGQIFSTQISRHKKELHFSLDVTEIPRFKNRNADTLHSTDSNSSLKADQKQDRKRKAPEVQDPSSKRQASKFIEETGTDSGDGWKEVNMLSSEEKSSTSNIKKNKLRCEKITITSARNKSQRDTSNLQQLATEDEHSNESEDVAIQPVDALGFEITRQESTQAPGEDQQLLEQAKGADAHEGRQASLLEELTNKVDEKAL</sequence>
<name>A0A433TMU7_ELYCH</name>
<feature type="region of interest" description="Disordered" evidence="1">
    <location>
        <begin position="216"/>
        <end position="235"/>
    </location>
</feature>
<reference evidence="2 3" key="1">
    <citation type="submission" date="2019-01" db="EMBL/GenBank/DDBJ databases">
        <title>A draft genome assembly of the solar-powered sea slug Elysia chlorotica.</title>
        <authorList>
            <person name="Cai H."/>
            <person name="Li Q."/>
            <person name="Fang X."/>
            <person name="Li J."/>
            <person name="Curtis N.E."/>
            <person name="Altenburger A."/>
            <person name="Shibata T."/>
            <person name="Feng M."/>
            <person name="Maeda T."/>
            <person name="Schwartz J.A."/>
            <person name="Shigenobu S."/>
            <person name="Lundholm N."/>
            <person name="Nishiyama T."/>
            <person name="Yang H."/>
            <person name="Hasebe M."/>
            <person name="Li S."/>
            <person name="Pierce S.K."/>
            <person name="Wang J."/>
        </authorList>
    </citation>
    <scope>NUCLEOTIDE SEQUENCE [LARGE SCALE GENOMIC DNA]</scope>
    <source>
        <strain evidence="2">EC2010</strain>
        <tissue evidence="2">Whole organism of an adult</tissue>
    </source>
</reference>
<feature type="region of interest" description="Disordered" evidence="1">
    <location>
        <begin position="537"/>
        <end position="567"/>
    </location>
</feature>
<feature type="region of interest" description="Disordered" evidence="1">
    <location>
        <begin position="618"/>
        <end position="698"/>
    </location>
</feature>
<feature type="compositionally biased region" description="Basic and acidic residues" evidence="1">
    <location>
        <begin position="119"/>
        <end position="128"/>
    </location>
</feature>
<keyword evidence="3" id="KW-1185">Reference proteome</keyword>
<feature type="region of interest" description="Disordered" evidence="1">
    <location>
        <begin position="430"/>
        <end position="485"/>
    </location>
</feature>
<feature type="compositionally biased region" description="Basic and acidic residues" evidence="1">
    <location>
        <begin position="651"/>
        <end position="676"/>
    </location>
</feature>
<dbReference type="AlphaFoldDB" id="A0A433TMU7"/>
<dbReference type="EMBL" id="RQTK01000267">
    <property type="protein sequence ID" value="RUS82895.1"/>
    <property type="molecule type" value="Genomic_DNA"/>
</dbReference>
<feature type="compositionally biased region" description="Basic and acidic residues" evidence="1">
    <location>
        <begin position="917"/>
        <end position="926"/>
    </location>
</feature>
<feature type="region of interest" description="Disordered" evidence="1">
    <location>
        <begin position="64"/>
        <end position="197"/>
    </location>
</feature>
<gene>
    <name evidence="2" type="ORF">EGW08_009360</name>
</gene>
<dbReference type="Proteomes" id="UP000271974">
    <property type="component" value="Unassembled WGS sequence"/>
</dbReference>
<feature type="non-terminal residue" evidence="2">
    <location>
        <position position="926"/>
    </location>
</feature>
<evidence type="ECO:0000256" key="1">
    <source>
        <dbReference type="SAM" id="MobiDB-lite"/>
    </source>
</evidence>